<dbReference type="EMBL" id="SMCO01000006">
    <property type="protein sequence ID" value="TCV86680.1"/>
    <property type="molecule type" value="Genomic_DNA"/>
</dbReference>
<name>A0A4R3Y4K3_9PROT</name>
<sequence length="185" mass="20544">MISLAKIRTLLNWKMGALIAALLTISAVSVASSEPESNSGRVPKPKIEIEKGDKCVEDEDFMRRNHMKLLMHKRDETMHKGIRTKKYSLQNCIECHASKKNNSVLGSNENFCQSCHSYAAVKIDCFECHASKPKVQPSAGFFHPIVPPATPGVAATDKESHGLSYSMRQQMRSNVNEQNNAGVTR</sequence>
<feature type="chain" id="PRO_5020940450" evidence="2">
    <location>
        <begin position="32"/>
        <end position="185"/>
    </location>
</feature>
<dbReference type="AlphaFoldDB" id="A0A4R3Y4K3"/>
<gene>
    <name evidence="3" type="ORF">EDC63_10641</name>
</gene>
<feature type="signal peptide" evidence="2">
    <location>
        <begin position="1"/>
        <end position="31"/>
    </location>
</feature>
<keyword evidence="4" id="KW-1185">Reference proteome</keyword>
<feature type="compositionally biased region" description="Polar residues" evidence="1">
    <location>
        <begin position="166"/>
        <end position="185"/>
    </location>
</feature>
<protein>
    <submittedName>
        <fullName evidence="3">Uncharacterized protein</fullName>
    </submittedName>
</protein>
<evidence type="ECO:0000256" key="2">
    <source>
        <dbReference type="SAM" id="SignalP"/>
    </source>
</evidence>
<comment type="caution">
    <text evidence="3">The sequence shown here is derived from an EMBL/GenBank/DDBJ whole genome shotgun (WGS) entry which is preliminary data.</text>
</comment>
<dbReference type="Proteomes" id="UP000295367">
    <property type="component" value="Unassembled WGS sequence"/>
</dbReference>
<proteinExistence type="predicted"/>
<evidence type="ECO:0000313" key="3">
    <source>
        <dbReference type="EMBL" id="TCV86680.1"/>
    </source>
</evidence>
<dbReference type="Gene3D" id="3.90.10.10">
    <property type="entry name" value="Cytochrome C3"/>
    <property type="match status" value="1"/>
</dbReference>
<organism evidence="3 4">
    <name type="scientific">Sulfurirhabdus autotrophica</name>
    <dbReference type="NCBI Taxonomy" id="1706046"/>
    <lineage>
        <taxon>Bacteria</taxon>
        <taxon>Pseudomonadati</taxon>
        <taxon>Pseudomonadota</taxon>
        <taxon>Betaproteobacteria</taxon>
        <taxon>Nitrosomonadales</taxon>
        <taxon>Sulfuricellaceae</taxon>
        <taxon>Sulfurirhabdus</taxon>
    </lineage>
</organism>
<keyword evidence="2" id="KW-0732">Signal</keyword>
<reference evidence="3 4" key="1">
    <citation type="submission" date="2019-03" db="EMBL/GenBank/DDBJ databases">
        <title>Genomic Encyclopedia of Type Strains, Phase IV (KMG-IV): sequencing the most valuable type-strain genomes for metagenomic binning, comparative biology and taxonomic classification.</title>
        <authorList>
            <person name="Goeker M."/>
        </authorList>
    </citation>
    <scope>NUCLEOTIDE SEQUENCE [LARGE SCALE GENOMIC DNA]</scope>
    <source>
        <strain evidence="3 4">DSM 100309</strain>
    </source>
</reference>
<feature type="region of interest" description="Disordered" evidence="1">
    <location>
        <begin position="152"/>
        <end position="185"/>
    </location>
</feature>
<dbReference type="InterPro" id="IPR036280">
    <property type="entry name" value="Multihaem_cyt_sf"/>
</dbReference>
<accession>A0A4R3Y4K3</accession>
<evidence type="ECO:0000256" key="1">
    <source>
        <dbReference type="SAM" id="MobiDB-lite"/>
    </source>
</evidence>
<dbReference type="SUPFAM" id="SSF48695">
    <property type="entry name" value="Multiheme cytochromes"/>
    <property type="match status" value="1"/>
</dbReference>
<evidence type="ECO:0000313" key="4">
    <source>
        <dbReference type="Proteomes" id="UP000295367"/>
    </source>
</evidence>